<feature type="transmembrane region" description="Helical" evidence="2">
    <location>
        <begin position="12"/>
        <end position="34"/>
    </location>
</feature>
<dbReference type="RefSeq" id="WP_128744915.1">
    <property type="nucleotide sequence ID" value="NZ_CP035281.1"/>
</dbReference>
<evidence type="ECO:0000256" key="2">
    <source>
        <dbReference type="SAM" id="Phobius"/>
    </source>
</evidence>
<organism evidence="4 5">
    <name type="scientific">Aminipila luticellarii</name>
    <dbReference type="NCBI Taxonomy" id="2507160"/>
    <lineage>
        <taxon>Bacteria</taxon>
        <taxon>Bacillati</taxon>
        <taxon>Bacillota</taxon>
        <taxon>Clostridia</taxon>
        <taxon>Peptostreptococcales</taxon>
        <taxon>Anaerovoracaceae</taxon>
        <taxon>Aminipila</taxon>
    </lineage>
</organism>
<dbReference type="OrthoDB" id="6707571at2"/>
<keyword evidence="2" id="KW-0812">Transmembrane</keyword>
<feature type="transmembrane region" description="Helical" evidence="2">
    <location>
        <begin position="187"/>
        <end position="208"/>
    </location>
</feature>
<evidence type="ECO:0000259" key="3">
    <source>
        <dbReference type="Pfam" id="PF00892"/>
    </source>
</evidence>
<comment type="similarity">
    <text evidence="1">Belongs to the EamA transporter family.</text>
</comment>
<keyword evidence="2" id="KW-0472">Membrane</keyword>
<keyword evidence="5" id="KW-1185">Reference proteome</keyword>
<evidence type="ECO:0000256" key="1">
    <source>
        <dbReference type="ARBA" id="ARBA00007362"/>
    </source>
</evidence>
<dbReference type="InterPro" id="IPR000620">
    <property type="entry name" value="EamA_dom"/>
</dbReference>
<gene>
    <name evidence="4" type="ORF">EQM06_02885</name>
</gene>
<feature type="domain" description="EamA" evidence="3">
    <location>
        <begin position="12"/>
        <end position="148"/>
    </location>
</feature>
<feature type="transmembrane region" description="Helical" evidence="2">
    <location>
        <begin position="279"/>
        <end position="298"/>
    </location>
</feature>
<accession>A0A410PTG3</accession>
<sequence length="311" mass="33234">MEKATENLQQRNGYLLILIAGMLWGSIGLFVTILKALGAGSALIAFLRLGIGFILLLPMMYAMQGIELFKIDKKGLLLCLALGIFSQGLFNLSYNEAIRKMGVATASVLLYTAPLFVCIMSGIFFKEKIGKVKIAALLVNIAGCILTVTGGDFTSIHFSVYGTVVGVTAGFLYALMTILGKTSIKDYSSLTIIFYSFLFGTLFLGVVLQPWNDMRGRMNLYFIAAAVGFGLIPTVGSYFLYMNGLAKGLEASKVPVIASIETVVAAFIGIAVLHEAVSLAKLIGIGCVIASICLMNLVQQEKQGGSEGSLN</sequence>
<feature type="transmembrane region" description="Helical" evidence="2">
    <location>
        <begin position="75"/>
        <end position="94"/>
    </location>
</feature>
<feature type="transmembrane region" description="Helical" evidence="2">
    <location>
        <begin position="156"/>
        <end position="175"/>
    </location>
</feature>
<feature type="transmembrane region" description="Helical" evidence="2">
    <location>
        <begin position="132"/>
        <end position="150"/>
    </location>
</feature>
<dbReference type="PANTHER" id="PTHR22911">
    <property type="entry name" value="ACYL-MALONYL CONDENSING ENZYME-RELATED"/>
    <property type="match status" value="1"/>
</dbReference>
<evidence type="ECO:0000313" key="5">
    <source>
        <dbReference type="Proteomes" id="UP000287601"/>
    </source>
</evidence>
<dbReference type="Proteomes" id="UP000287601">
    <property type="component" value="Chromosome"/>
</dbReference>
<feature type="transmembrane region" description="Helical" evidence="2">
    <location>
        <begin position="254"/>
        <end position="273"/>
    </location>
</feature>
<dbReference type="AlphaFoldDB" id="A0A410PTG3"/>
<dbReference type="KEGG" id="amij:EQM06_02885"/>
<dbReference type="PANTHER" id="PTHR22911:SF79">
    <property type="entry name" value="MOBA-LIKE NTP TRANSFERASE DOMAIN-CONTAINING PROTEIN"/>
    <property type="match status" value="1"/>
</dbReference>
<dbReference type="Pfam" id="PF00892">
    <property type="entry name" value="EamA"/>
    <property type="match status" value="2"/>
</dbReference>
<dbReference type="InterPro" id="IPR037185">
    <property type="entry name" value="EmrE-like"/>
</dbReference>
<feature type="domain" description="EamA" evidence="3">
    <location>
        <begin position="162"/>
        <end position="296"/>
    </location>
</feature>
<dbReference type="GO" id="GO:0016020">
    <property type="term" value="C:membrane"/>
    <property type="evidence" value="ECO:0007669"/>
    <property type="project" value="InterPro"/>
</dbReference>
<dbReference type="SUPFAM" id="SSF103481">
    <property type="entry name" value="Multidrug resistance efflux transporter EmrE"/>
    <property type="match status" value="2"/>
</dbReference>
<evidence type="ECO:0000313" key="4">
    <source>
        <dbReference type="EMBL" id="QAT42261.1"/>
    </source>
</evidence>
<keyword evidence="2" id="KW-1133">Transmembrane helix</keyword>
<reference evidence="4 5" key="1">
    <citation type="submission" date="2019-01" db="EMBL/GenBank/DDBJ databases">
        <title>Draft genomes of a novel of Aminipila strains.</title>
        <authorList>
            <person name="Ma S."/>
        </authorList>
    </citation>
    <scope>NUCLEOTIDE SEQUENCE [LARGE SCALE GENOMIC DNA]</scope>
    <source>
        <strain evidence="5">JN-39</strain>
    </source>
</reference>
<name>A0A410PTG3_9FIRM</name>
<feature type="transmembrane region" description="Helical" evidence="2">
    <location>
        <begin position="220"/>
        <end position="242"/>
    </location>
</feature>
<feature type="transmembrane region" description="Helical" evidence="2">
    <location>
        <begin position="106"/>
        <end position="125"/>
    </location>
</feature>
<dbReference type="Gene3D" id="1.10.3730.20">
    <property type="match status" value="1"/>
</dbReference>
<proteinExistence type="inferred from homology"/>
<feature type="transmembrane region" description="Helical" evidence="2">
    <location>
        <begin position="40"/>
        <end position="63"/>
    </location>
</feature>
<dbReference type="EMBL" id="CP035281">
    <property type="protein sequence ID" value="QAT42261.1"/>
    <property type="molecule type" value="Genomic_DNA"/>
</dbReference>
<protein>
    <submittedName>
        <fullName evidence="4">EamA family transporter</fullName>
    </submittedName>
</protein>